<dbReference type="RefSeq" id="WP_106249430.1">
    <property type="nucleotide sequence ID" value="NZ_JBFAIB010000019.1"/>
</dbReference>
<comment type="subcellular location">
    <subcellularLocation>
        <location evidence="1 7">Cell membrane</location>
        <topology evidence="1 7">Multi-pass membrane protein</topology>
    </subcellularLocation>
</comment>
<dbReference type="InterPro" id="IPR000515">
    <property type="entry name" value="MetI-like"/>
</dbReference>
<feature type="transmembrane region" description="Helical" evidence="7">
    <location>
        <begin position="88"/>
        <end position="112"/>
    </location>
</feature>
<dbReference type="CDD" id="cd06261">
    <property type="entry name" value="TM_PBP2"/>
    <property type="match status" value="1"/>
</dbReference>
<dbReference type="PANTHER" id="PTHR43744:SF6">
    <property type="entry name" value="ABC TRANSPORTER PERMEASE PROTEIN YESQ-RELATED"/>
    <property type="match status" value="1"/>
</dbReference>
<dbReference type="PROSITE" id="PS50928">
    <property type="entry name" value="ABC_TM1"/>
    <property type="match status" value="1"/>
</dbReference>
<evidence type="ECO:0000313" key="9">
    <source>
        <dbReference type="EMBL" id="PRX58442.1"/>
    </source>
</evidence>
<feature type="transmembrane region" description="Helical" evidence="7">
    <location>
        <begin position="260"/>
        <end position="281"/>
    </location>
</feature>
<dbReference type="Gene3D" id="1.10.3720.10">
    <property type="entry name" value="MetI-like"/>
    <property type="match status" value="1"/>
</dbReference>
<keyword evidence="2 7" id="KW-0813">Transport</keyword>
<feature type="transmembrane region" description="Helical" evidence="7">
    <location>
        <begin position="124"/>
        <end position="148"/>
    </location>
</feature>
<dbReference type="InterPro" id="IPR035906">
    <property type="entry name" value="MetI-like_sf"/>
</dbReference>
<dbReference type="AlphaFoldDB" id="A0A2T0ML91"/>
<proteinExistence type="inferred from homology"/>
<feature type="transmembrane region" description="Helical" evidence="7">
    <location>
        <begin position="201"/>
        <end position="226"/>
    </location>
</feature>
<comment type="similarity">
    <text evidence="7">Belongs to the binding-protein-dependent transport system permease family.</text>
</comment>
<keyword evidence="9" id="KW-0762">Sugar transport</keyword>
<evidence type="ECO:0000256" key="7">
    <source>
        <dbReference type="RuleBase" id="RU363032"/>
    </source>
</evidence>
<dbReference type="Pfam" id="PF00528">
    <property type="entry name" value="BPD_transp_1"/>
    <property type="match status" value="1"/>
</dbReference>
<evidence type="ECO:0000256" key="5">
    <source>
        <dbReference type="ARBA" id="ARBA00022989"/>
    </source>
</evidence>
<keyword evidence="6 7" id="KW-0472">Membrane</keyword>
<dbReference type="OrthoDB" id="5138956at2"/>
<reference evidence="9 10" key="1">
    <citation type="submission" date="2018-03" db="EMBL/GenBank/DDBJ databases">
        <title>Genomic Encyclopedia of Type Strains, Phase III (KMG-III): the genomes of soil and plant-associated and newly described type strains.</title>
        <authorList>
            <person name="Whitman W."/>
        </authorList>
    </citation>
    <scope>NUCLEOTIDE SEQUENCE [LARGE SCALE GENOMIC DNA]</scope>
    <source>
        <strain evidence="9 10">CGMCC 4.7104</strain>
    </source>
</reference>
<feature type="domain" description="ABC transmembrane type-1" evidence="8">
    <location>
        <begin position="89"/>
        <end position="281"/>
    </location>
</feature>
<feature type="transmembrane region" description="Helical" evidence="7">
    <location>
        <begin position="30"/>
        <end position="49"/>
    </location>
</feature>
<accession>A0A2T0ML91</accession>
<dbReference type="PANTHER" id="PTHR43744">
    <property type="entry name" value="ABC TRANSPORTER PERMEASE PROTEIN MG189-RELATED-RELATED"/>
    <property type="match status" value="1"/>
</dbReference>
<dbReference type="Proteomes" id="UP000238312">
    <property type="component" value="Unassembled WGS sequence"/>
</dbReference>
<name>A0A2T0ML91_9ACTN</name>
<dbReference type="GO" id="GO:0055085">
    <property type="term" value="P:transmembrane transport"/>
    <property type="evidence" value="ECO:0007669"/>
    <property type="project" value="InterPro"/>
</dbReference>
<keyword evidence="5 7" id="KW-1133">Transmembrane helix</keyword>
<keyword evidence="4 7" id="KW-0812">Transmembrane</keyword>
<dbReference type="SUPFAM" id="SSF161098">
    <property type="entry name" value="MetI-like"/>
    <property type="match status" value="1"/>
</dbReference>
<protein>
    <submittedName>
        <fullName evidence="9">Multiple sugar transport system permease protein</fullName>
    </submittedName>
</protein>
<evidence type="ECO:0000256" key="4">
    <source>
        <dbReference type="ARBA" id="ARBA00022692"/>
    </source>
</evidence>
<evidence type="ECO:0000256" key="1">
    <source>
        <dbReference type="ARBA" id="ARBA00004651"/>
    </source>
</evidence>
<evidence type="ECO:0000259" key="8">
    <source>
        <dbReference type="PROSITE" id="PS50928"/>
    </source>
</evidence>
<comment type="caution">
    <text evidence="9">The sequence shown here is derived from an EMBL/GenBank/DDBJ whole genome shotgun (WGS) entry which is preliminary data.</text>
</comment>
<evidence type="ECO:0000313" key="10">
    <source>
        <dbReference type="Proteomes" id="UP000238312"/>
    </source>
</evidence>
<evidence type="ECO:0000256" key="2">
    <source>
        <dbReference type="ARBA" id="ARBA00022448"/>
    </source>
</evidence>
<keyword evidence="10" id="KW-1185">Reference proteome</keyword>
<keyword evidence="3" id="KW-1003">Cell membrane</keyword>
<gene>
    <name evidence="9" type="ORF">B0I32_123166</name>
</gene>
<dbReference type="GO" id="GO:0005886">
    <property type="term" value="C:plasma membrane"/>
    <property type="evidence" value="ECO:0007669"/>
    <property type="project" value="UniProtKB-SubCell"/>
</dbReference>
<dbReference type="EMBL" id="PVNG01000023">
    <property type="protein sequence ID" value="PRX58442.1"/>
    <property type="molecule type" value="Genomic_DNA"/>
</dbReference>
<organism evidence="9 10">
    <name type="scientific">Nonomuraea fuscirosea</name>
    <dbReference type="NCBI Taxonomy" id="1291556"/>
    <lineage>
        <taxon>Bacteria</taxon>
        <taxon>Bacillati</taxon>
        <taxon>Actinomycetota</taxon>
        <taxon>Actinomycetes</taxon>
        <taxon>Streptosporangiales</taxon>
        <taxon>Streptosporangiaceae</taxon>
        <taxon>Nonomuraea</taxon>
    </lineage>
</organism>
<sequence>MTTATTSLDSARARTTAVLRRRGRRDLLKHLGLGVFVLLMLYPLIWMIVSSLKPDHLILTEPGLIPSEVTFDNFVAGWNALNRPFTVFFLNSLLVTVGSIIGNLFSCSLTAYALARLEFRMRGVYLAITLLSVMLPMHVLVIPQYIFFSQLDLVNTYYPLLIPKFLATDAFFIYLMVQFIRTIPRDLDRAAWIDGSGPFRTFWYVVLPLMRPALVTTTIFTFIWTWNDFFVPLIYLTSPKMFTVPVALNSMVDSETQGGVGMLFAMSLVSLLPVLIFFAIAQKQLIRGIATTGLK</sequence>
<evidence type="ECO:0000256" key="6">
    <source>
        <dbReference type="ARBA" id="ARBA00023136"/>
    </source>
</evidence>
<feature type="transmembrane region" description="Helical" evidence="7">
    <location>
        <begin position="160"/>
        <end position="180"/>
    </location>
</feature>
<evidence type="ECO:0000256" key="3">
    <source>
        <dbReference type="ARBA" id="ARBA00022475"/>
    </source>
</evidence>